<reference evidence="2" key="1">
    <citation type="journal article" date="2022" name="bioRxiv">
        <title>Genomics of Preaxostyla Flagellates Illuminates Evolutionary Transitions and the Path Towards Mitochondrial Loss.</title>
        <authorList>
            <person name="Novak L.V.F."/>
            <person name="Treitli S.C."/>
            <person name="Pyrih J."/>
            <person name="Halakuc P."/>
            <person name="Pipaliya S.V."/>
            <person name="Vacek V."/>
            <person name="Brzon O."/>
            <person name="Soukal P."/>
            <person name="Eme L."/>
            <person name="Dacks J.B."/>
            <person name="Karnkowska A."/>
            <person name="Elias M."/>
            <person name="Hampl V."/>
        </authorList>
    </citation>
    <scope>NUCLEOTIDE SEQUENCE</scope>
    <source>
        <strain evidence="2">RCP-MX</strain>
    </source>
</reference>
<organism evidence="2 3">
    <name type="scientific">Paratrimastix pyriformis</name>
    <dbReference type="NCBI Taxonomy" id="342808"/>
    <lineage>
        <taxon>Eukaryota</taxon>
        <taxon>Metamonada</taxon>
        <taxon>Preaxostyla</taxon>
        <taxon>Paratrimastigidae</taxon>
        <taxon>Paratrimastix</taxon>
    </lineage>
</organism>
<proteinExistence type="predicted"/>
<evidence type="ECO:0000256" key="1">
    <source>
        <dbReference type="SAM" id="MobiDB-lite"/>
    </source>
</evidence>
<comment type="caution">
    <text evidence="2">The sequence shown here is derived from an EMBL/GenBank/DDBJ whole genome shotgun (WGS) entry which is preliminary data.</text>
</comment>
<protein>
    <submittedName>
        <fullName evidence="2">Uncharacterized protein</fullName>
    </submittedName>
</protein>
<feature type="compositionally biased region" description="Low complexity" evidence="1">
    <location>
        <begin position="1"/>
        <end position="26"/>
    </location>
</feature>
<feature type="region of interest" description="Disordered" evidence="1">
    <location>
        <begin position="1"/>
        <end position="38"/>
    </location>
</feature>
<keyword evidence="3" id="KW-1185">Reference proteome</keyword>
<evidence type="ECO:0000313" key="2">
    <source>
        <dbReference type="EMBL" id="KAJ4454041.1"/>
    </source>
</evidence>
<dbReference type="Proteomes" id="UP001141327">
    <property type="component" value="Unassembled WGS sequence"/>
</dbReference>
<evidence type="ECO:0000313" key="3">
    <source>
        <dbReference type="Proteomes" id="UP001141327"/>
    </source>
</evidence>
<name>A0ABQ8U6I0_9EUKA</name>
<sequence length="71" mass="6680">MSARAPSLLNASSSAGAEGASPYGAAGSSGAGEAGPQMVMAGNGGSPLYLPSPEAASRSWAAAIGKIMGRG</sequence>
<dbReference type="EMBL" id="JAPMOS010000191">
    <property type="protein sequence ID" value="KAJ4454041.1"/>
    <property type="molecule type" value="Genomic_DNA"/>
</dbReference>
<gene>
    <name evidence="2" type="ORF">PAPYR_11359</name>
</gene>
<accession>A0ABQ8U6I0</accession>